<evidence type="ECO:0000313" key="6">
    <source>
        <dbReference type="Proteomes" id="UP000478463"/>
    </source>
</evidence>
<dbReference type="PRINTS" id="PR00039">
    <property type="entry name" value="HTHLYSR"/>
</dbReference>
<keyword evidence="2" id="KW-0805">Transcription regulation</keyword>
<dbReference type="Proteomes" id="UP000478463">
    <property type="component" value="Chromosome"/>
</dbReference>
<evidence type="ECO:0000313" key="5">
    <source>
        <dbReference type="EMBL" id="QOS66939.1"/>
    </source>
</evidence>
<evidence type="ECO:0000256" key="4">
    <source>
        <dbReference type="ARBA" id="ARBA00023163"/>
    </source>
</evidence>
<proteinExistence type="inferred from homology"/>
<dbReference type="InterPro" id="IPR036390">
    <property type="entry name" value="WH_DNA-bd_sf"/>
</dbReference>
<dbReference type="InterPro" id="IPR036388">
    <property type="entry name" value="WH-like_DNA-bd_sf"/>
</dbReference>
<sequence>MRLETLREFVMVAKHLNITKAAQELYLSQPSLSSRMSALEKELGYPLLDRSRNRIALTSAGAVLLDYAQRIIELHDEALEKSQRAARLSPTVKVATIAPSSPHYRMLPEHESMPFSFVDLDLNTAAIDALRQGLIDVAVESDYSIVDALREEGDAIGITYRRIGEDACFLAMMAGNPLARKERLVRRDLNGQTVIINSGFHFDRWSKMVQSLLGEDVKLGFRINALDSISNLSFVDLGSSIYICGDKASQELLRQREDVRVFDEVDGRKLTHPVALVCRTGDLQDDESPVRRFVDECLRRVPATEPRRHALSEQGR</sequence>
<accession>A0A6L7IS36</accession>
<reference evidence="5 6" key="1">
    <citation type="submission" date="2020-10" db="EMBL/GenBank/DDBJ databases">
        <title>Eggerthella sp. nov., isolated from human feces.</title>
        <authorList>
            <person name="Yajun G."/>
        </authorList>
    </citation>
    <scope>NUCLEOTIDE SEQUENCE [LARGE SCALE GENOMIC DNA]</scope>
    <source>
        <strain evidence="5 6">HF-1101</strain>
    </source>
</reference>
<dbReference type="InterPro" id="IPR005119">
    <property type="entry name" value="LysR_subst-bd"/>
</dbReference>
<dbReference type="SUPFAM" id="SSF46785">
    <property type="entry name" value="Winged helix' DNA-binding domain"/>
    <property type="match status" value="1"/>
</dbReference>
<evidence type="ECO:0000256" key="1">
    <source>
        <dbReference type="ARBA" id="ARBA00009437"/>
    </source>
</evidence>
<dbReference type="GO" id="GO:0003677">
    <property type="term" value="F:DNA binding"/>
    <property type="evidence" value="ECO:0007669"/>
    <property type="project" value="UniProtKB-KW"/>
</dbReference>
<dbReference type="Gene3D" id="3.40.190.10">
    <property type="entry name" value="Periplasmic binding protein-like II"/>
    <property type="match status" value="2"/>
</dbReference>
<dbReference type="GO" id="GO:0032993">
    <property type="term" value="C:protein-DNA complex"/>
    <property type="evidence" value="ECO:0007669"/>
    <property type="project" value="TreeGrafter"/>
</dbReference>
<comment type="similarity">
    <text evidence="1">Belongs to the LysR transcriptional regulatory family.</text>
</comment>
<dbReference type="SUPFAM" id="SSF53850">
    <property type="entry name" value="Periplasmic binding protein-like II"/>
    <property type="match status" value="1"/>
</dbReference>
<dbReference type="PROSITE" id="PS50931">
    <property type="entry name" value="HTH_LYSR"/>
    <property type="match status" value="1"/>
</dbReference>
<dbReference type="EMBL" id="CP063310">
    <property type="protein sequence ID" value="QOS66939.1"/>
    <property type="molecule type" value="Genomic_DNA"/>
</dbReference>
<dbReference type="FunFam" id="1.10.10.10:FF:000001">
    <property type="entry name" value="LysR family transcriptional regulator"/>
    <property type="match status" value="1"/>
</dbReference>
<dbReference type="PANTHER" id="PTHR30346">
    <property type="entry name" value="TRANSCRIPTIONAL DUAL REGULATOR HCAR-RELATED"/>
    <property type="match status" value="1"/>
</dbReference>
<keyword evidence="4" id="KW-0804">Transcription</keyword>
<dbReference type="Gene3D" id="1.10.10.10">
    <property type="entry name" value="Winged helix-like DNA-binding domain superfamily/Winged helix DNA-binding domain"/>
    <property type="match status" value="1"/>
</dbReference>
<gene>
    <name evidence="5" type="ORF">GS424_010295</name>
</gene>
<dbReference type="Pfam" id="PF00126">
    <property type="entry name" value="HTH_1"/>
    <property type="match status" value="1"/>
</dbReference>
<keyword evidence="3" id="KW-0238">DNA-binding</keyword>
<name>A0A6L7IS36_9ACTN</name>
<dbReference type="RefSeq" id="WP_160942290.1">
    <property type="nucleotide sequence ID" value="NZ_CP063310.1"/>
</dbReference>
<dbReference type="InterPro" id="IPR000847">
    <property type="entry name" value="LysR_HTH_N"/>
</dbReference>
<dbReference type="KEGG" id="egd:GS424_010295"/>
<protein>
    <submittedName>
        <fullName evidence="5">LysR family transcriptional regulator</fullName>
    </submittedName>
</protein>
<evidence type="ECO:0000256" key="2">
    <source>
        <dbReference type="ARBA" id="ARBA00023015"/>
    </source>
</evidence>
<organism evidence="5 6">
    <name type="scientific">Eggerthella guodeyinii</name>
    <dbReference type="NCBI Taxonomy" id="2690837"/>
    <lineage>
        <taxon>Bacteria</taxon>
        <taxon>Bacillati</taxon>
        <taxon>Actinomycetota</taxon>
        <taxon>Coriobacteriia</taxon>
        <taxon>Eggerthellales</taxon>
        <taxon>Eggerthellaceae</taxon>
        <taxon>Eggerthella</taxon>
    </lineage>
</organism>
<dbReference type="Pfam" id="PF03466">
    <property type="entry name" value="LysR_substrate"/>
    <property type="match status" value="1"/>
</dbReference>
<dbReference type="GO" id="GO:0003700">
    <property type="term" value="F:DNA-binding transcription factor activity"/>
    <property type="evidence" value="ECO:0007669"/>
    <property type="project" value="InterPro"/>
</dbReference>
<evidence type="ECO:0000256" key="3">
    <source>
        <dbReference type="ARBA" id="ARBA00023125"/>
    </source>
</evidence>
<dbReference type="PANTHER" id="PTHR30346:SF0">
    <property type="entry name" value="HCA OPERON TRANSCRIPTIONAL ACTIVATOR HCAR"/>
    <property type="match status" value="1"/>
</dbReference>
<dbReference type="AlphaFoldDB" id="A0A6L7IS36"/>